<dbReference type="PANTHER" id="PTHR32305:SF15">
    <property type="entry name" value="PROTEIN RHSA-RELATED"/>
    <property type="match status" value="1"/>
</dbReference>
<dbReference type="InterPro" id="IPR017847">
    <property type="entry name" value="T6SS_RhsGE_Vgr_subset"/>
</dbReference>
<organism evidence="7 8">
    <name type="scientific">Izhakiella capsodis</name>
    <dbReference type="NCBI Taxonomy" id="1367852"/>
    <lineage>
        <taxon>Bacteria</taxon>
        <taxon>Pseudomonadati</taxon>
        <taxon>Pseudomonadota</taxon>
        <taxon>Gammaproteobacteria</taxon>
        <taxon>Enterobacterales</taxon>
        <taxon>Erwiniaceae</taxon>
        <taxon>Izhakiella</taxon>
    </lineage>
</organism>
<gene>
    <name evidence="7" type="ORF">SAMN05216516_10497</name>
</gene>
<dbReference type="Pfam" id="PF04717">
    <property type="entry name" value="Phage_base_V"/>
    <property type="match status" value="1"/>
</dbReference>
<feature type="region of interest" description="Disordered" evidence="4">
    <location>
        <begin position="387"/>
        <end position="407"/>
    </location>
</feature>
<accession>A0A1I4XEN5</accession>
<dbReference type="Pfam" id="PF22178">
    <property type="entry name" value="Gp5_trimer_C"/>
    <property type="match status" value="1"/>
</dbReference>
<comment type="subcellular location">
    <subcellularLocation>
        <location evidence="1">Secreted</location>
    </subcellularLocation>
</comment>
<dbReference type="SUPFAM" id="SSF69279">
    <property type="entry name" value="Phage tail proteins"/>
    <property type="match status" value="2"/>
</dbReference>
<dbReference type="OrthoDB" id="6710627at2"/>
<keyword evidence="3" id="KW-0964">Secreted</keyword>
<dbReference type="Gene3D" id="4.10.220.110">
    <property type="match status" value="1"/>
</dbReference>
<dbReference type="Gene3D" id="3.55.50.10">
    <property type="entry name" value="Baseplate protein-like domains"/>
    <property type="match status" value="1"/>
</dbReference>
<dbReference type="NCBIfam" id="TIGR03361">
    <property type="entry name" value="VI_Rhs_Vgr"/>
    <property type="match status" value="1"/>
</dbReference>
<dbReference type="Pfam" id="PF05954">
    <property type="entry name" value="Phage_GPD"/>
    <property type="match status" value="1"/>
</dbReference>
<dbReference type="SUPFAM" id="SSF69349">
    <property type="entry name" value="Phage fibre proteins"/>
    <property type="match status" value="1"/>
</dbReference>
<protein>
    <submittedName>
        <fullName evidence="7">Type VI secretion system secreted protein VgrG</fullName>
    </submittedName>
</protein>
<evidence type="ECO:0000313" key="8">
    <source>
        <dbReference type="Proteomes" id="UP000242222"/>
    </source>
</evidence>
<dbReference type="Gene3D" id="2.40.50.230">
    <property type="entry name" value="Gp5 N-terminal domain"/>
    <property type="match status" value="1"/>
</dbReference>
<sequence length="713" mass="80141">MHLNFLNNRNITISSNTLTQQGFDITTLRLRSISGEETLSETYQYQLNLTTSLDMPSDHAANLDLSSTIGHELTVTIQLDGMGSPFSTDNAQCNMGAGTREISGIVTEARLAEQFDRYYLYQIILEPWIVLAKRRTDYRIFQKKSVVDIIDEVLGSQPVYLSWQKRLSQVYPMLTYEVQYGESDYDFIQRLMERYGIYWFFEHADNMHRMILIDNIAAHDPVTSSAYHRLPYSPAENRRDQEFIHHFATAERLQSGTRTTSDFDFKQPAADLAVHHSLLNKASASDLVIYEWPGNYADPLEGAEYARVRMEEIHSRSWHASGSGNLRNVVCGKVFELTGYPKEGANCHYLVTRSKLEAEEKGEASESGEYRFKSSFDVQPVKFPWRPARSTPLPRTTGPQTAIVTGPPGKEIWTDSYGRVKLKFHWDRTSILDHNSSCWVRVSYPWAGNNFGGINIPRIGTEIIVDFENGDPNRPIITGRVYNAITMPPWELPLNATQSGLISRTLGGGLSNANALRFEDMPGLEEVWLQAERDMLTEVKNNEVHRVLANRDKAIGGNETTNIDGTRSETVNQDEKIALMANRSCSVKQDDSVDIGGNQQTTIGGKQRYEVKSDYDRLIGGNDSRDVKGNQSIKVEKNLQSQIELDMSEQVNGNKNAQVGKSYRITVKDKFELVVGSSILTMDSEGNISINGKKINIGSAGAVQIDGNTIDLN</sequence>
<dbReference type="Proteomes" id="UP000242222">
    <property type="component" value="Unassembled WGS sequence"/>
</dbReference>
<comment type="similarity">
    <text evidence="2">Belongs to the VgrG protein family.</text>
</comment>
<reference evidence="8" key="1">
    <citation type="submission" date="2016-10" db="EMBL/GenBank/DDBJ databases">
        <authorList>
            <person name="Varghese N."/>
            <person name="Submissions S."/>
        </authorList>
    </citation>
    <scope>NUCLEOTIDE SEQUENCE [LARGE SCALE GENOMIC DNA]</scope>
    <source>
        <strain evidence="8">N6PO6</strain>
    </source>
</reference>
<dbReference type="EMBL" id="FOVC01000004">
    <property type="protein sequence ID" value="SFN24368.1"/>
    <property type="molecule type" value="Genomic_DNA"/>
</dbReference>
<dbReference type="AlphaFoldDB" id="A0A1I4XEN5"/>
<dbReference type="STRING" id="1367852.SAMN05216516_10497"/>
<feature type="domain" description="Gp5/Type VI secretion system Vgr protein OB-fold" evidence="5">
    <location>
        <begin position="416"/>
        <end position="482"/>
    </location>
</feature>
<feature type="compositionally biased region" description="Polar residues" evidence="4">
    <location>
        <begin position="393"/>
        <end position="403"/>
    </location>
</feature>
<proteinExistence type="inferred from homology"/>
<evidence type="ECO:0000256" key="4">
    <source>
        <dbReference type="SAM" id="MobiDB-lite"/>
    </source>
</evidence>
<feature type="domain" description="Gp5/Type VI secretion system Vgr C-terminal trimerisation" evidence="6">
    <location>
        <begin position="499"/>
        <end position="611"/>
    </location>
</feature>
<dbReference type="PANTHER" id="PTHR32305">
    <property type="match status" value="1"/>
</dbReference>
<dbReference type="Gene3D" id="2.30.110.50">
    <property type="match status" value="1"/>
</dbReference>
<evidence type="ECO:0000256" key="2">
    <source>
        <dbReference type="ARBA" id="ARBA00005558"/>
    </source>
</evidence>
<evidence type="ECO:0000259" key="5">
    <source>
        <dbReference type="Pfam" id="PF04717"/>
    </source>
</evidence>
<dbReference type="InterPro" id="IPR037026">
    <property type="entry name" value="Vgr_OB-fold_dom_sf"/>
</dbReference>
<dbReference type="RefSeq" id="WP_092876959.1">
    <property type="nucleotide sequence ID" value="NZ_FOVC01000004.1"/>
</dbReference>
<evidence type="ECO:0000256" key="3">
    <source>
        <dbReference type="ARBA" id="ARBA00022525"/>
    </source>
</evidence>
<dbReference type="InterPro" id="IPR006531">
    <property type="entry name" value="Gp5/Vgr_OB"/>
</dbReference>
<name>A0A1I4XEN5_9GAMM</name>
<evidence type="ECO:0000313" key="7">
    <source>
        <dbReference type="EMBL" id="SFN24368.1"/>
    </source>
</evidence>
<dbReference type="NCBIfam" id="TIGR01646">
    <property type="entry name" value="vgr_GE"/>
    <property type="match status" value="1"/>
</dbReference>
<evidence type="ECO:0000259" key="6">
    <source>
        <dbReference type="Pfam" id="PF22178"/>
    </source>
</evidence>
<dbReference type="InterPro" id="IPR006533">
    <property type="entry name" value="T6SS_Vgr_RhsGE"/>
</dbReference>
<keyword evidence="8" id="KW-1185">Reference proteome</keyword>
<dbReference type="SUPFAM" id="SSF69255">
    <property type="entry name" value="gp5 N-terminal domain-like"/>
    <property type="match status" value="1"/>
</dbReference>
<dbReference type="GO" id="GO:0005576">
    <property type="term" value="C:extracellular region"/>
    <property type="evidence" value="ECO:0007669"/>
    <property type="project" value="UniProtKB-SubCell"/>
</dbReference>
<dbReference type="InterPro" id="IPR054030">
    <property type="entry name" value="Gp5_Vgr_C"/>
</dbReference>
<evidence type="ECO:0000256" key="1">
    <source>
        <dbReference type="ARBA" id="ARBA00004613"/>
    </source>
</evidence>
<dbReference type="InterPro" id="IPR050708">
    <property type="entry name" value="T6SS_VgrG/RHS"/>
</dbReference>